<protein>
    <recommendedName>
        <fullName evidence="4">Tyr recombinase domain-containing protein</fullName>
    </recommendedName>
</protein>
<dbReference type="STRING" id="106004.A0A1Y2FVR9"/>
<organism evidence="2 3">
    <name type="scientific">Leucosporidium creatinivorum</name>
    <dbReference type="NCBI Taxonomy" id="106004"/>
    <lineage>
        <taxon>Eukaryota</taxon>
        <taxon>Fungi</taxon>
        <taxon>Dikarya</taxon>
        <taxon>Basidiomycota</taxon>
        <taxon>Pucciniomycotina</taxon>
        <taxon>Microbotryomycetes</taxon>
        <taxon>Leucosporidiales</taxon>
        <taxon>Leucosporidium</taxon>
    </lineage>
</organism>
<reference evidence="2 3" key="1">
    <citation type="submission" date="2016-07" db="EMBL/GenBank/DDBJ databases">
        <title>Pervasive Adenine N6-methylation of Active Genes in Fungi.</title>
        <authorList>
            <consortium name="DOE Joint Genome Institute"/>
            <person name="Mondo S.J."/>
            <person name="Dannebaum R.O."/>
            <person name="Kuo R.C."/>
            <person name="Labutti K."/>
            <person name="Haridas S."/>
            <person name="Kuo A."/>
            <person name="Salamov A."/>
            <person name="Ahrendt S.R."/>
            <person name="Lipzen A."/>
            <person name="Sullivan W."/>
            <person name="Andreopoulos W.B."/>
            <person name="Clum A."/>
            <person name="Lindquist E."/>
            <person name="Daum C."/>
            <person name="Ramamoorthy G.K."/>
            <person name="Gryganskyi A."/>
            <person name="Culley D."/>
            <person name="Magnuson J.K."/>
            <person name="James T.Y."/>
            <person name="O'Malley M.A."/>
            <person name="Stajich J.E."/>
            <person name="Spatafora J.W."/>
            <person name="Visel A."/>
            <person name="Grigoriev I.V."/>
        </authorList>
    </citation>
    <scope>NUCLEOTIDE SEQUENCE [LARGE SCALE GENOMIC DNA]</scope>
    <source>
        <strain evidence="2 3">62-1032</strain>
    </source>
</reference>
<comment type="caution">
    <text evidence="2">The sequence shown here is derived from an EMBL/GenBank/DDBJ whole genome shotgun (WGS) entry which is preliminary data.</text>
</comment>
<dbReference type="InterPro" id="IPR013762">
    <property type="entry name" value="Integrase-like_cat_sf"/>
</dbReference>
<dbReference type="SUPFAM" id="SSF56672">
    <property type="entry name" value="DNA/RNA polymerases"/>
    <property type="match status" value="1"/>
</dbReference>
<evidence type="ECO:0000313" key="3">
    <source>
        <dbReference type="Proteomes" id="UP000193467"/>
    </source>
</evidence>
<dbReference type="EMBL" id="MCGR01000012">
    <property type="protein sequence ID" value="ORY88100.1"/>
    <property type="molecule type" value="Genomic_DNA"/>
</dbReference>
<evidence type="ECO:0000256" key="1">
    <source>
        <dbReference type="ARBA" id="ARBA00023172"/>
    </source>
</evidence>
<sequence>MRELGAILRFRRRKGEDGSDHRLWKSDVSGAFRNLPVSVYWQFKQVQRVRITVNGRHRWIYYVDRRLSLGGRCSPRIFCSVINCIMYCTKVRFALDYPLIFVDDAYGLDVSGLFLSVTHPVTGETRLVPLEQAKVLLGWTHVGMPWDWKKQEHHSSTLVILGHLVNSEEGTVTLPIDKKLQFAASVDSFLASRRPPLVEWQRIAGYAQWACYTLPFAKFALQPLYDKTRGKTKRSLGIPINTTVRRRLKWFVAELLAAEPLSFFDPALEEWTERDADLVIFTDACLVTEEFALPGLGFVAFDIIEGRRGFALPFFHRSPSPLGDIQLVEGLAVAAAIAWALVARPLARRIIIRTDSAPVVYAFDAGSGSSALRSLVWSSYQQLQRAKVDIRVKHIAGVTNKAADDLSRLDSAFLAFKERSTRRGYATSYKQWTLFTRTYNLPLRPSTRSLFLFAAFLQSKGYKTLPQFFTAVAYEWKPRIRNWDEIRSHPRVVDAIKGALKTNSSPTRRSPALIPAELNLFFTTTLSSPFSHDDLLALTIAVVGFGALMRLGELVEPEAPDDRDLRKYIKRSSARLVGIKEFHFHLPYHKADRSWRGSDVLILKENSIPDFNFVKLISLYLTSRDRLPRADSPFLFIRMDGSLPRREWFINRLRVFAPVCSGHSLRAGGATYLASIGTAPAFIQRMGRWSSNAFGIYLRDQPALSAAVSRLHLAALQR</sequence>
<dbReference type="OrthoDB" id="3249498at2759"/>
<accession>A0A1Y2FVR9</accession>
<keyword evidence="3" id="KW-1185">Reference proteome</keyword>
<evidence type="ECO:0000313" key="2">
    <source>
        <dbReference type="EMBL" id="ORY88100.1"/>
    </source>
</evidence>
<dbReference type="GO" id="GO:0003677">
    <property type="term" value="F:DNA binding"/>
    <property type="evidence" value="ECO:0007669"/>
    <property type="project" value="InterPro"/>
</dbReference>
<dbReference type="Gene3D" id="1.10.443.10">
    <property type="entry name" value="Intergrase catalytic core"/>
    <property type="match status" value="1"/>
</dbReference>
<evidence type="ECO:0008006" key="4">
    <source>
        <dbReference type="Google" id="ProtNLM"/>
    </source>
</evidence>
<dbReference type="PANTHER" id="PTHR33050">
    <property type="entry name" value="REVERSE TRANSCRIPTASE DOMAIN-CONTAINING PROTEIN"/>
    <property type="match status" value="1"/>
</dbReference>
<dbReference type="InParanoid" id="A0A1Y2FVR9"/>
<dbReference type="SUPFAM" id="SSF56349">
    <property type="entry name" value="DNA breaking-rejoining enzymes"/>
    <property type="match status" value="1"/>
</dbReference>
<dbReference type="Proteomes" id="UP000193467">
    <property type="component" value="Unassembled WGS sequence"/>
</dbReference>
<dbReference type="AlphaFoldDB" id="A0A1Y2FVR9"/>
<proteinExistence type="predicted"/>
<dbReference type="PANTHER" id="PTHR33050:SF7">
    <property type="entry name" value="RIBONUCLEASE H"/>
    <property type="match status" value="1"/>
</dbReference>
<dbReference type="GO" id="GO:0006310">
    <property type="term" value="P:DNA recombination"/>
    <property type="evidence" value="ECO:0007669"/>
    <property type="project" value="UniProtKB-KW"/>
</dbReference>
<name>A0A1Y2FVR9_9BASI</name>
<keyword evidence="1" id="KW-0233">DNA recombination</keyword>
<dbReference type="InterPro" id="IPR043502">
    <property type="entry name" value="DNA/RNA_pol_sf"/>
</dbReference>
<dbReference type="GO" id="GO:0015074">
    <property type="term" value="P:DNA integration"/>
    <property type="evidence" value="ECO:0007669"/>
    <property type="project" value="InterPro"/>
</dbReference>
<dbReference type="InterPro" id="IPR052055">
    <property type="entry name" value="Hepadnavirus_pol/RT"/>
</dbReference>
<gene>
    <name evidence="2" type="ORF">BCR35DRAFT_263823</name>
</gene>
<dbReference type="InterPro" id="IPR011010">
    <property type="entry name" value="DNA_brk_join_enz"/>
</dbReference>